<evidence type="ECO:0000313" key="5">
    <source>
        <dbReference type="EMBL" id="KAG8237807.1"/>
    </source>
</evidence>
<evidence type="ECO:0000256" key="2">
    <source>
        <dbReference type="SAM" id="SignalP"/>
    </source>
</evidence>
<dbReference type="EMBL" id="KZ309230">
    <property type="protein sequence ID" value="KAG8237807.1"/>
    <property type="molecule type" value="Genomic_DNA"/>
</dbReference>
<evidence type="ECO:0008006" key="7">
    <source>
        <dbReference type="Google" id="ProtNLM"/>
    </source>
</evidence>
<dbReference type="Gene3D" id="1.20.1280.50">
    <property type="match status" value="1"/>
</dbReference>
<feature type="chain" id="PRO_5035444938" description="F-box domain-containing protein" evidence="2">
    <location>
        <begin position="23"/>
        <end position="198"/>
    </location>
</feature>
<dbReference type="GO" id="GO:0019005">
    <property type="term" value="C:SCF ubiquitin ligase complex"/>
    <property type="evidence" value="ECO:0007669"/>
    <property type="project" value="TreeGrafter"/>
</dbReference>
<comment type="caution">
    <text evidence="5">The sequence shown here is derived from an EMBL/GenBank/DDBJ whole genome shotgun (WGS) entry which is preliminary data.</text>
</comment>
<evidence type="ECO:0000259" key="3">
    <source>
        <dbReference type="Pfam" id="PF12937"/>
    </source>
</evidence>
<feature type="domain" description="F-box protein Hrt3/FBXO9 C-terminal" evidence="4">
    <location>
        <begin position="71"/>
        <end position="170"/>
    </location>
</feature>
<dbReference type="PANTHER" id="PTHR12874:SF29">
    <property type="entry name" value="F-BOX ONLY PROTEIN 9"/>
    <property type="match status" value="1"/>
</dbReference>
<feature type="signal peptide" evidence="2">
    <location>
        <begin position="1"/>
        <end position="22"/>
    </location>
</feature>
<evidence type="ECO:0000313" key="6">
    <source>
        <dbReference type="Proteomes" id="UP000792457"/>
    </source>
</evidence>
<dbReference type="Pfam" id="PF12937">
    <property type="entry name" value="F-box-like"/>
    <property type="match status" value="1"/>
</dbReference>
<sequence length="198" mass="22601">MGTHISALPMEILIYILRWVVSTHLDLRSLEACSAVCRGFFLCTHDPEIWRLASLRVWGSSCGVPGSVYPTWRDMFVLGRPRVRFDGCYVSKTTYVRPGENSFQDSCYRPWHLVAYFRYLRTSYRVLETSFHPGGTAMMLTTPDPPSGALASLRPNAANPHLLRGHFRLLSAEGKVVLILHRKTQQQQTPLSNQRYFP</sequence>
<gene>
    <name evidence="5" type="ORF">J437_LFUL002415</name>
</gene>
<dbReference type="InterPro" id="IPR045464">
    <property type="entry name" value="Hrt3/FBXO9_C"/>
</dbReference>
<evidence type="ECO:0000259" key="4">
    <source>
        <dbReference type="Pfam" id="PF19270"/>
    </source>
</evidence>
<name>A0A8K0KNB9_LADFU</name>
<dbReference type="SUPFAM" id="SSF81383">
    <property type="entry name" value="F-box domain"/>
    <property type="match status" value="1"/>
</dbReference>
<dbReference type="CDD" id="cd22089">
    <property type="entry name" value="F-box_FBXO9"/>
    <property type="match status" value="1"/>
</dbReference>
<accession>A0A8K0KNB9</accession>
<dbReference type="Pfam" id="PF19270">
    <property type="entry name" value="FBO_C"/>
    <property type="match status" value="1"/>
</dbReference>
<keyword evidence="1" id="KW-0833">Ubl conjugation pathway</keyword>
<dbReference type="AlphaFoldDB" id="A0A8K0KNB9"/>
<dbReference type="PANTHER" id="PTHR12874">
    <property type="entry name" value="F-BOX ONLY PROTEIN 48-RELATED"/>
    <property type="match status" value="1"/>
</dbReference>
<keyword evidence="6" id="KW-1185">Reference proteome</keyword>
<dbReference type="GO" id="GO:0005737">
    <property type="term" value="C:cytoplasm"/>
    <property type="evidence" value="ECO:0007669"/>
    <property type="project" value="TreeGrafter"/>
</dbReference>
<evidence type="ECO:0000256" key="1">
    <source>
        <dbReference type="ARBA" id="ARBA00022786"/>
    </source>
</evidence>
<dbReference type="InterPro" id="IPR001810">
    <property type="entry name" value="F-box_dom"/>
</dbReference>
<dbReference type="InterPro" id="IPR036047">
    <property type="entry name" value="F-box-like_dom_sf"/>
</dbReference>
<dbReference type="GO" id="GO:0031146">
    <property type="term" value="P:SCF-dependent proteasomal ubiquitin-dependent protein catabolic process"/>
    <property type="evidence" value="ECO:0007669"/>
    <property type="project" value="TreeGrafter"/>
</dbReference>
<reference evidence="5" key="2">
    <citation type="submission" date="2017-10" db="EMBL/GenBank/DDBJ databases">
        <title>Ladona fulva Genome sequencing and assembly.</title>
        <authorList>
            <person name="Murali S."/>
            <person name="Richards S."/>
            <person name="Bandaranaike D."/>
            <person name="Bellair M."/>
            <person name="Blankenburg K."/>
            <person name="Chao H."/>
            <person name="Dinh H."/>
            <person name="Doddapaneni H."/>
            <person name="Dugan-Rocha S."/>
            <person name="Elkadiri S."/>
            <person name="Gnanaolivu R."/>
            <person name="Hernandez B."/>
            <person name="Skinner E."/>
            <person name="Javaid M."/>
            <person name="Lee S."/>
            <person name="Li M."/>
            <person name="Ming W."/>
            <person name="Munidasa M."/>
            <person name="Muniz J."/>
            <person name="Nguyen L."/>
            <person name="Hughes D."/>
            <person name="Osuji N."/>
            <person name="Pu L.-L."/>
            <person name="Puazo M."/>
            <person name="Qu C."/>
            <person name="Quiroz J."/>
            <person name="Raj R."/>
            <person name="Weissenberger G."/>
            <person name="Xin Y."/>
            <person name="Zou X."/>
            <person name="Han Y."/>
            <person name="Worley K."/>
            <person name="Muzny D."/>
            <person name="Gibbs R."/>
        </authorList>
    </citation>
    <scope>NUCLEOTIDE SEQUENCE</scope>
    <source>
        <strain evidence="5">Sampled in the wild</strain>
    </source>
</reference>
<dbReference type="OrthoDB" id="2117972at2759"/>
<feature type="domain" description="F-box" evidence="3">
    <location>
        <begin position="5"/>
        <end position="51"/>
    </location>
</feature>
<reference evidence="5" key="1">
    <citation type="submission" date="2013-04" db="EMBL/GenBank/DDBJ databases">
        <authorList>
            <person name="Qu J."/>
            <person name="Murali S.C."/>
            <person name="Bandaranaike D."/>
            <person name="Bellair M."/>
            <person name="Blankenburg K."/>
            <person name="Chao H."/>
            <person name="Dinh H."/>
            <person name="Doddapaneni H."/>
            <person name="Downs B."/>
            <person name="Dugan-Rocha S."/>
            <person name="Elkadiri S."/>
            <person name="Gnanaolivu R.D."/>
            <person name="Hernandez B."/>
            <person name="Javaid M."/>
            <person name="Jayaseelan J.C."/>
            <person name="Lee S."/>
            <person name="Li M."/>
            <person name="Ming W."/>
            <person name="Munidasa M."/>
            <person name="Muniz J."/>
            <person name="Nguyen L."/>
            <person name="Ongeri F."/>
            <person name="Osuji N."/>
            <person name="Pu L.-L."/>
            <person name="Puazo M."/>
            <person name="Qu C."/>
            <person name="Quiroz J."/>
            <person name="Raj R."/>
            <person name="Weissenberger G."/>
            <person name="Xin Y."/>
            <person name="Zou X."/>
            <person name="Han Y."/>
            <person name="Richards S."/>
            <person name="Worley K."/>
            <person name="Muzny D."/>
            <person name="Gibbs R."/>
        </authorList>
    </citation>
    <scope>NUCLEOTIDE SEQUENCE</scope>
    <source>
        <strain evidence="5">Sampled in the wild</strain>
    </source>
</reference>
<organism evidence="5 6">
    <name type="scientific">Ladona fulva</name>
    <name type="common">Scarce chaser dragonfly</name>
    <name type="synonym">Libellula fulva</name>
    <dbReference type="NCBI Taxonomy" id="123851"/>
    <lineage>
        <taxon>Eukaryota</taxon>
        <taxon>Metazoa</taxon>
        <taxon>Ecdysozoa</taxon>
        <taxon>Arthropoda</taxon>
        <taxon>Hexapoda</taxon>
        <taxon>Insecta</taxon>
        <taxon>Pterygota</taxon>
        <taxon>Palaeoptera</taxon>
        <taxon>Odonata</taxon>
        <taxon>Epiprocta</taxon>
        <taxon>Anisoptera</taxon>
        <taxon>Libelluloidea</taxon>
        <taxon>Libellulidae</taxon>
        <taxon>Ladona</taxon>
    </lineage>
</organism>
<dbReference type="Proteomes" id="UP000792457">
    <property type="component" value="Unassembled WGS sequence"/>
</dbReference>
<keyword evidence="2" id="KW-0732">Signal</keyword>
<protein>
    <recommendedName>
        <fullName evidence="7">F-box domain-containing protein</fullName>
    </recommendedName>
</protein>
<proteinExistence type="predicted"/>